<comment type="caution">
    <text evidence="5">The sequence shown here is derived from an EMBL/GenBank/DDBJ whole genome shotgun (WGS) entry which is preliminary data.</text>
</comment>
<keyword evidence="3" id="KW-0804">Transcription</keyword>
<dbReference type="InterPro" id="IPR011051">
    <property type="entry name" value="RmlC_Cupin_sf"/>
</dbReference>
<proteinExistence type="predicted"/>
<dbReference type="SMART" id="SM00342">
    <property type="entry name" value="HTH_ARAC"/>
    <property type="match status" value="1"/>
</dbReference>
<evidence type="ECO:0000313" key="6">
    <source>
        <dbReference type="Proteomes" id="UP000094224"/>
    </source>
</evidence>
<gene>
    <name evidence="5" type="ORF">BHQ21_24930</name>
</gene>
<feature type="domain" description="HTH araC/xylS-type" evidence="4">
    <location>
        <begin position="210"/>
        <end position="311"/>
    </location>
</feature>
<dbReference type="InterPro" id="IPR009057">
    <property type="entry name" value="Homeodomain-like_sf"/>
</dbReference>
<evidence type="ECO:0000256" key="3">
    <source>
        <dbReference type="ARBA" id="ARBA00023163"/>
    </source>
</evidence>
<dbReference type="InterPro" id="IPR035418">
    <property type="entry name" value="AraC-bd_2"/>
</dbReference>
<evidence type="ECO:0000259" key="4">
    <source>
        <dbReference type="PROSITE" id="PS01124"/>
    </source>
</evidence>
<dbReference type="SUPFAM" id="SSF51182">
    <property type="entry name" value="RmlC-like cupins"/>
    <property type="match status" value="1"/>
</dbReference>
<dbReference type="GO" id="GO:0043565">
    <property type="term" value="F:sequence-specific DNA binding"/>
    <property type="evidence" value="ECO:0007669"/>
    <property type="project" value="InterPro"/>
</dbReference>
<dbReference type="InterPro" id="IPR050204">
    <property type="entry name" value="AraC_XylS_family_regulators"/>
</dbReference>
<dbReference type="Pfam" id="PF12833">
    <property type="entry name" value="HTH_18"/>
    <property type="match status" value="1"/>
</dbReference>
<accession>A0A1E3SCJ6</accession>
<keyword evidence="1" id="KW-0805">Transcription regulation</keyword>
<protein>
    <recommendedName>
        <fullName evidence="4">HTH araC/xylS-type domain-containing protein</fullName>
    </recommendedName>
</protein>
<dbReference type="EMBL" id="MIHC01000072">
    <property type="protein sequence ID" value="ODQ99814.1"/>
    <property type="molecule type" value="Genomic_DNA"/>
</dbReference>
<dbReference type="Proteomes" id="UP000094224">
    <property type="component" value="Unassembled WGS sequence"/>
</dbReference>
<keyword evidence="2" id="KW-0238">DNA-binding</keyword>
<dbReference type="PANTHER" id="PTHR46796">
    <property type="entry name" value="HTH-TYPE TRANSCRIPTIONAL ACTIVATOR RHAS-RELATED"/>
    <property type="match status" value="1"/>
</dbReference>
<dbReference type="Pfam" id="PF14525">
    <property type="entry name" value="AraC_binding_2"/>
    <property type="match status" value="1"/>
</dbReference>
<dbReference type="GO" id="GO:0003700">
    <property type="term" value="F:DNA-binding transcription factor activity"/>
    <property type="evidence" value="ECO:0007669"/>
    <property type="project" value="InterPro"/>
</dbReference>
<dbReference type="Gene3D" id="1.10.10.60">
    <property type="entry name" value="Homeodomain-like"/>
    <property type="match status" value="1"/>
</dbReference>
<sequence>MTCCDCLGTEQLEALNEFISQRLAPMEVSTPHIESFRAWGRAADLGVVQLTNLWVRNAFVARRTRKLVASGPDHLKVIVQLNGTSCVSQGGREAVLAPGDFVLYDTSRPYQIVSTGSSRMRAVTFSRDALRLAPSQLERVATHPISGRHGLGLVVAQYLSNITRQVDAGGRSFSCHLADATLDLLAALFTERLDGSGESNISDGKIGLLFRVRAYIERRLGDPRLGVAEIAAAHHISIRSLQKLFETDGQTVTGWIRTRRIEHCRRDLANASLAGQSVGSIAGKWGLVDPAHFSRLFKSTYGLPPREYRAGALGLTSAGIGSNARAQVQQS</sequence>
<dbReference type="PANTHER" id="PTHR46796:SF6">
    <property type="entry name" value="ARAC SUBFAMILY"/>
    <property type="match status" value="1"/>
</dbReference>
<evidence type="ECO:0000256" key="2">
    <source>
        <dbReference type="ARBA" id="ARBA00023125"/>
    </source>
</evidence>
<dbReference type="AlphaFoldDB" id="A0A1E3SCJ6"/>
<dbReference type="OrthoDB" id="9799345at2"/>
<dbReference type="STRING" id="243061.AWC25_11575"/>
<reference evidence="6" key="1">
    <citation type="submission" date="2016-09" db="EMBL/GenBank/DDBJ databases">
        <authorList>
            <person name="Greninger A.L."/>
            <person name="Jerome K.R."/>
            <person name="Mcnair B."/>
            <person name="Wallis C."/>
            <person name="Fang F."/>
        </authorList>
    </citation>
    <scope>NUCLEOTIDE SEQUENCE [LARGE SCALE GENOMIC DNA]</scope>
    <source>
        <strain evidence="6">BC1_M4</strain>
    </source>
</reference>
<dbReference type="SUPFAM" id="SSF46689">
    <property type="entry name" value="Homeodomain-like"/>
    <property type="match status" value="1"/>
</dbReference>
<dbReference type="RefSeq" id="WP_069402951.1">
    <property type="nucleotide sequence ID" value="NZ_JACKTB010000097.1"/>
</dbReference>
<dbReference type="InterPro" id="IPR018060">
    <property type="entry name" value="HTH_AraC"/>
</dbReference>
<dbReference type="PROSITE" id="PS01124">
    <property type="entry name" value="HTH_ARAC_FAMILY_2"/>
    <property type="match status" value="1"/>
</dbReference>
<name>A0A1E3SCJ6_9MYCO</name>
<organism evidence="5 6">
    <name type="scientific">Mycobacterium sherrisii</name>
    <dbReference type="NCBI Taxonomy" id="243061"/>
    <lineage>
        <taxon>Bacteria</taxon>
        <taxon>Bacillati</taxon>
        <taxon>Actinomycetota</taxon>
        <taxon>Actinomycetes</taxon>
        <taxon>Mycobacteriales</taxon>
        <taxon>Mycobacteriaceae</taxon>
        <taxon>Mycobacterium</taxon>
        <taxon>Mycobacterium simiae complex</taxon>
    </lineage>
</organism>
<evidence type="ECO:0000313" key="5">
    <source>
        <dbReference type="EMBL" id="ODQ99814.1"/>
    </source>
</evidence>
<evidence type="ECO:0000256" key="1">
    <source>
        <dbReference type="ARBA" id="ARBA00023015"/>
    </source>
</evidence>
<keyword evidence="6" id="KW-1185">Reference proteome</keyword>